<protein>
    <submittedName>
        <fullName evidence="2">Uncharacterized protein</fullName>
    </submittedName>
</protein>
<organism evidence="2 3">
    <name type="scientific">Dreissena polymorpha</name>
    <name type="common">Zebra mussel</name>
    <name type="synonym">Mytilus polymorpha</name>
    <dbReference type="NCBI Taxonomy" id="45954"/>
    <lineage>
        <taxon>Eukaryota</taxon>
        <taxon>Metazoa</taxon>
        <taxon>Spiralia</taxon>
        <taxon>Lophotrochozoa</taxon>
        <taxon>Mollusca</taxon>
        <taxon>Bivalvia</taxon>
        <taxon>Autobranchia</taxon>
        <taxon>Heteroconchia</taxon>
        <taxon>Euheterodonta</taxon>
        <taxon>Imparidentia</taxon>
        <taxon>Neoheterodontei</taxon>
        <taxon>Myida</taxon>
        <taxon>Dreissenoidea</taxon>
        <taxon>Dreissenidae</taxon>
        <taxon>Dreissena</taxon>
    </lineage>
</organism>
<accession>A0A9D4MBL4</accession>
<gene>
    <name evidence="2" type="ORF">DPMN_036490</name>
</gene>
<sequence>MLFIYILSALIVFAKSQAVPAPGRGALTGYCVTSEHCKPNECCISFTQVKGKRGVDDLSQDLMKFVKGKCRPLGTADSSCYVEPREEEPGLYLDRCPCVREKFCKGTGMILPPLGESGVCRPKVEKCNDVKDCGKNECCASRVRPRESVT</sequence>
<reference evidence="2" key="1">
    <citation type="journal article" date="2019" name="bioRxiv">
        <title>The Genome of the Zebra Mussel, Dreissena polymorpha: A Resource for Invasive Species Research.</title>
        <authorList>
            <person name="McCartney M.A."/>
            <person name="Auch B."/>
            <person name="Kono T."/>
            <person name="Mallez S."/>
            <person name="Zhang Y."/>
            <person name="Obille A."/>
            <person name="Becker A."/>
            <person name="Abrahante J.E."/>
            <person name="Garbe J."/>
            <person name="Badalamenti J.P."/>
            <person name="Herman A."/>
            <person name="Mangelson H."/>
            <person name="Liachko I."/>
            <person name="Sullivan S."/>
            <person name="Sone E.D."/>
            <person name="Koren S."/>
            <person name="Silverstein K.A.T."/>
            <person name="Beckman K.B."/>
            <person name="Gohl D.M."/>
        </authorList>
    </citation>
    <scope>NUCLEOTIDE SEQUENCE</scope>
    <source>
        <strain evidence="2">Duluth1</strain>
        <tissue evidence="2">Whole animal</tissue>
    </source>
</reference>
<feature type="signal peptide" evidence="1">
    <location>
        <begin position="1"/>
        <end position="18"/>
    </location>
</feature>
<evidence type="ECO:0000313" key="3">
    <source>
        <dbReference type="Proteomes" id="UP000828390"/>
    </source>
</evidence>
<comment type="caution">
    <text evidence="2">The sequence shown here is derived from an EMBL/GenBank/DDBJ whole genome shotgun (WGS) entry which is preliminary data.</text>
</comment>
<reference evidence="2" key="2">
    <citation type="submission" date="2020-11" db="EMBL/GenBank/DDBJ databases">
        <authorList>
            <person name="McCartney M.A."/>
            <person name="Auch B."/>
            <person name="Kono T."/>
            <person name="Mallez S."/>
            <person name="Becker A."/>
            <person name="Gohl D.M."/>
            <person name="Silverstein K.A.T."/>
            <person name="Koren S."/>
            <person name="Bechman K.B."/>
            <person name="Herman A."/>
            <person name="Abrahante J.E."/>
            <person name="Garbe J."/>
        </authorList>
    </citation>
    <scope>NUCLEOTIDE SEQUENCE</scope>
    <source>
        <strain evidence="2">Duluth1</strain>
        <tissue evidence="2">Whole animal</tissue>
    </source>
</reference>
<proteinExistence type="predicted"/>
<evidence type="ECO:0000313" key="2">
    <source>
        <dbReference type="EMBL" id="KAH3873259.1"/>
    </source>
</evidence>
<dbReference type="Gene3D" id="2.10.80.10">
    <property type="entry name" value="Lipase, subunit A"/>
    <property type="match status" value="1"/>
</dbReference>
<dbReference type="Proteomes" id="UP000828390">
    <property type="component" value="Unassembled WGS sequence"/>
</dbReference>
<name>A0A9D4MBL4_DREPO</name>
<keyword evidence="3" id="KW-1185">Reference proteome</keyword>
<feature type="chain" id="PRO_5038713527" evidence="1">
    <location>
        <begin position="19"/>
        <end position="150"/>
    </location>
</feature>
<dbReference type="AlphaFoldDB" id="A0A9D4MBL4"/>
<dbReference type="EMBL" id="JAIWYP010000002">
    <property type="protein sequence ID" value="KAH3873259.1"/>
    <property type="molecule type" value="Genomic_DNA"/>
</dbReference>
<keyword evidence="1" id="KW-0732">Signal</keyword>
<evidence type="ECO:0000256" key="1">
    <source>
        <dbReference type="SAM" id="SignalP"/>
    </source>
</evidence>